<dbReference type="OrthoDB" id="957735at2759"/>
<feature type="domain" description="Hepatocyte growth factor-regulated tyrosine kinase substrate helical" evidence="3">
    <location>
        <begin position="133"/>
        <end position="170"/>
    </location>
</feature>
<proteinExistence type="predicted"/>
<dbReference type="PANTHER" id="PTHR46275">
    <property type="entry name" value="HEPATOCYTE GROWTH FACTOR-REGULATED TYROSINE KINASE SUBSTRATE"/>
    <property type="match status" value="1"/>
</dbReference>
<name>A0A0B1SAA0_OESDE</name>
<keyword evidence="5" id="KW-1185">Reference proteome</keyword>
<dbReference type="InterPro" id="IPR024641">
    <property type="entry name" value="HRS_helical"/>
</dbReference>
<reference evidence="4 5" key="1">
    <citation type="submission" date="2014-03" db="EMBL/GenBank/DDBJ databases">
        <title>Draft genome of the hookworm Oesophagostomum dentatum.</title>
        <authorList>
            <person name="Mitreva M."/>
        </authorList>
    </citation>
    <scope>NUCLEOTIDE SEQUENCE [LARGE SCALE GENOMIC DNA]</scope>
    <source>
        <strain evidence="4 5">OD-Hann</strain>
    </source>
</reference>
<feature type="coiled-coil region" evidence="1">
    <location>
        <begin position="146"/>
        <end position="189"/>
    </location>
</feature>
<keyword evidence="1" id="KW-0175">Coiled coil</keyword>
<feature type="domain" description="Hepatocyte growth factor-regulated tyrosine kinase substrate helical" evidence="3">
    <location>
        <begin position="57"/>
        <end position="118"/>
    </location>
</feature>
<dbReference type="GO" id="GO:0005769">
    <property type="term" value="C:early endosome"/>
    <property type="evidence" value="ECO:0007669"/>
    <property type="project" value="TreeGrafter"/>
</dbReference>
<evidence type="ECO:0000313" key="4">
    <source>
        <dbReference type="EMBL" id="KHJ82208.1"/>
    </source>
</evidence>
<dbReference type="PANTHER" id="PTHR46275:SF1">
    <property type="entry name" value="HEPATOCYTE GROWTH FACTOR-REGULATED TYROSINE KINASE SUBSTRATE"/>
    <property type="match status" value="1"/>
</dbReference>
<dbReference type="GO" id="GO:0032456">
    <property type="term" value="P:endocytic recycling"/>
    <property type="evidence" value="ECO:0007669"/>
    <property type="project" value="TreeGrafter"/>
</dbReference>
<dbReference type="Gene3D" id="1.20.5.1940">
    <property type="match status" value="1"/>
</dbReference>
<dbReference type="Proteomes" id="UP000053660">
    <property type="component" value="Unassembled WGS sequence"/>
</dbReference>
<feature type="compositionally biased region" description="Low complexity" evidence="2">
    <location>
        <begin position="1"/>
        <end position="18"/>
    </location>
</feature>
<protein>
    <recommendedName>
        <fullName evidence="3">Hepatocyte growth factor-regulated tyrosine kinase substrate helical domain-containing protein</fullName>
    </recommendedName>
</protein>
<gene>
    <name evidence="4" type="ORF">OESDEN_18100</name>
</gene>
<evidence type="ECO:0000256" key="2">
    <source>
        <dbReference type="SAM" id="MobiDB-lite"/>
    </source>
</evidence>
<dbReference type="EMBL" id="KN581363">
    <property type="protein sequence ID" value="KHJ82208.1"/>
    <property type="molecule type" value="Genomic_DNA"/>
</dbReference>
<evidence type="ECO:0000256" key="1">
    <source>
        <dbReference type="SAM" id="Coils"/>
    </source>
</evidence>
<accession>A0A0B1SAA0</accession>
<dbReference type="GO" id="GO:0031623">
    <property type="term" value="P:receptor internalization"/>
    <property type="evidence" value="ECO:0007669"/>
    <property type="project" value="TreeGrafter"/>
</dbReference>
<organism evidence="4 5">
    <name type="scientific">Oesophagostomum dentatum</name>
    <name type="common">Nodular worm</name>
    <dbReference type="NCBI Taxonomy" id="61180"/>
    <lineage>
        <taxon>Eukaryota</taxon>
        <taxon>Metazoa</taxon>
        <taxon>Ecdysozoa</taxon>
        <taxon>Nematoda</taxon>
        <taxon>Chromadorea</taxon>
        <taxon>Rhabditida</taxon>
        <taxon>Rhabditina</taxon>
        <taxon>Rhabditomorpha</taxon>
        <taxon>Strongyloidea</taxon>
        <taxon>Strongylidae</taxon>
        <taxon>Oesophagostomum</taxon>
    </lineage>
</organism>
<dbReference type="InterPro" id="IPR017073">
    <property type="entry name" value="HGS/VPS27"/>
</dbReference>
<evidence type="ECO:0000313" key="5">
    <source>
        <dbReference type="Proteomes" id="UP000053660"/>
    </source>
</evidence>
<evidence type="ECO:0000259" key="3">
    <source>
        <dbReference type="Pfam" id="PF12210"/>
    </source>
</evidence>
<sequence length="225" mass="26032">VEEWAGASASAPLPSESSITPTNNAVASVQAELTQLTLNQAPPPSDDLKAQTEGTMKWCQQLKEQVTVMENRIRSNNARGRSVLNDTAIQGLFSTLTEFHSQVLGALTKLEEERGMFGRKWTKRMQLYREVFAAYYESLQDHLGHISEARLAIDELRSEHERRRQERLAEEQRQRQAQMKQTLEIMRMKKHAMLMEQRNAALQRFQHQEMQARRNQVGFLQHLIF</sequence>
<dbReference type="Pfam" id="PF12210">
    <property type="entry name" value="Hrs_helical"/>
    <property type="match status" value="2"/>
</dbReference>
<dbReference type="AlphaFoldDB" id="A0A0B1SAA0"/>
<feature type="region of interest" description="Disordered" evidence="2">
    <location>
        <begin position="1"/>
        <end position="24"/>
    </location>
</feature>
<feature type="non-terminal residue" evidence="4">
    <location>
        <position position="1"/>
    </location>
</feature>
<dbReference type="GO" id="GO:0043130">
    <property type="term" value="F:ubiquitin binding"/>
    <property type="evidence" value="ECO:0007669"/>
    <property type="project" value="TreeGrafter"/>
</dbReference>